<dbReference type="VEuPathDB" id="PlasmoDB:PVPAM_070006500"/>
<dbReference type="VEuPathDB" id="PlasmoDB:PVX_050190"/>
<dbReference type="Pfam" id="PF05795">
    <property type="entry name" value="Plasmodium_Vir"/>
    <property type="match status" value="1"/>
</dbReference>
<name>A0A1G4ECH6_PLAVI</name>
<evidence type="ECO:0000313" key="2">
    <source>
        <dbReference type="Proteomes" id="UP000305196"/>
    </source>
</evidence>
<protein>
    <submittedName>
        <fullName evidence="1">VIR protein</fullName>
    </submittedName>
</protein>
<proteinExistence type="predicted"/>
<gene>
    <name evidence="1" type="ORF">PVC01_000075500</name>
</gene>
<organism evidence="1 2">
    <name type="scientific">Plasmodium vivax</name>
    <name type="common">malaria parasite P. vivax</name>
    <dbReference type="NCBI Taxonomy" id="5855"/>
    <lineage>
        <taxon>Eukaryota</taxon>
        <taxon>Sar</taxon>
        <taxon>Alveolata</taxon>
        <taxon>Apicomplexa</taxon>
        <taxon>Aconoidasida</taxon>
        <taxon>Haemosporida</taxon>
        <taxon>Plasmodiidae</taxon>
        <taxon>Plasmodium</taxon>
        <taxon>Plasmodium (Plasmodium)</taxon>
    </lineage>
</organism>
<dbReference type="AlphaFoldDB" id="A0A1G4ECH6"/>
<sequence length="339" mass="39491">MSGTGNSDWDELDVLRFSREKELISRKFYDKLENDFKLTDYDEHCGTFDKPVHHKHVRHVCATVLNYLKYNNDSDNDKNVYSICKLLNYWAYSKLNDLYGSMNETEIEKAFSALEKIWMNLVHDRSRKEYFNKCKPDIILFSYTDWKQRKELYDYYVDILPISIYPKIYTNDCDEYYKYIKYKKKIYDKYDVFCKDLDDIKCPNFFEKCKNYNPKDILPQFNCYQDMKKKEEELAAVQEVQKGSLEFTPSSGAENSDSSVPIAKKAGNALLGVVVTSMTSGALYKFTPLGGMIRSGLGWNNNNMGNINGGNNGFYNYASEAFNPYSGGEEHYIGYHPAQ</sequence>
<dbReference type="EMBL" id="FLYI01000333">
    <property type="protein sequence ID" value="SCA82027.1"/>
    <property type="molecule type" value="Genomic_DNA"/>
</dbReference>
<dbReference type="Proteomes" id="UP000305196">
    <property type="component" value="Unassembled WGS sequence"/>
</dbReference>
<evidence type="ECO:0000313" key="1">
    <source>
        <dbReference type="EMBL" id="SCA82027.1"/>
    </source>
</evidence>
<dbReference type="VEuPathDB" id="PlasmoDB:PVP01_0400800"/>
<dbReference type="InterPro" id="IPR008780">
    <property type="entry name" value="Plasmodium_Vir"/>
</dbReference>
<reference evidence="1 2" key="1">
    <citation type="submission" date="2016-07" db="EMBL/GenBank/DDBJ databases">
        <authorList>
            <consortium name="Pathogen Informatics"/>
        </authorList>
    </citation>
    <scope>NUCLEOTIDE SEQUENCE [LARGE SCALE GENOMIC DNA]</scope>
</reference>
<dbReference type="VEuPathDB" id="PlasmoDB:PVW1_050042100"/>
<accession>A0A1G4ECH6</accession>